<dbReference type="PATRIC" id="fig|838561.3.peg.597"/>
<evidence type="ECO:0000256" key="1">
    <source>
        <dbReference type="SAM" id="Phobius"/>
    </source>
</evidence>
<sequence>MVTPLLIIGFYFIFITPIINSKDYFKKYSWYNTIHLAIYLFYVLLRAVMLISFPPQNQEVFTPFPYEHN</sequence>
<proteinExistence type="predicted"/>
<dbReference type="STRING" id="838561.P344_03060"/>
<dbReference type="Proteomes" id="UP000019260">
    <property type="component" value="Chromosome"/>
</dbReference>
<keyword evidence="3" id="KW-1185">Reference proteome</keyword>
<feature type="transmembrane region" description="Helical" evidence="1">
    <location>
        <begin position="6"/>
        <end position="25"/>
    </location>
</feature>
<keyword evidence="1" id="KW-1133">Transmembrane helix</keyword>
<dbReference type="KEGG" id="smir:SMM_0520"/>
<dbReference type="HOGENOM" id="CLU_2773831_0_0_14"/>
<name>W0GL94_9MOLU</name>
<dbReference type="KEGG" id="smia:P344_03060"/>
<protein>
    <submittedName>
        <fullName evidence="2">Uncharacterized protein</fullName>
    </submittedName>
</protein>
<keyword evidence="1" id="KW-0812">Transmembrane</keyword>
<gene>
    <name evidence="2" type="ORF">P344_03060</name>
</gene>
<organism evidence="2 3">
    <name type="scientific">Spiroplasma mirum ATCC 29335</name>
    <dbReference type="NCBI Taxonomy" id="838561"/>
    <lineage>
        <taxon>Bacteria</taxon>
        <taxon>Bacillati</taxon>
        <taxon>Mycoplasmatota</taxon>
        <taxon>Mollicutes</taxon>
        <taxon>Entomoplasmatales</taxon>
        <taxon>Spiroplasmataceae</taxon>
        <taxon>Spiroplasma</taxon>
    </lineage>
</organism>
<reference evidence="2 3" key="1">
    <citation type="submission" date="2013-09" db="EMBL/GenBank/DDBJ databases">
        <title>Complete genome sequence of Spiroplasma mirum suckling mouse cataract agent.</title>
        <authorList>
            <person name="Landry C.A."/>
            <person name="Bastian F.O."/>
            <person name="Thune R.L."/>
        </authorList>
    </citation>
    <scope>NUCLEOTIDE SEQUENCE [LARGE SCALE GENOMIC DNA]</scope>
    <source>
        <strain evidence="2 3">SMCA</strain>
    </source>
</reference>
<keyword evidence="1" id="KW-0472">Membrane</keyword>
<evidence type="ECO:0000313" key="3">
    <source>
        <dbReference type="Proteomes" id="UP000019260"/>
    </source>
</evidence>
<accession>W0GL94</accession>
<feature type="transmembrane region" description="Helical" evidence="1">
    <location>
        <begin position="37"/>
        <end position="55"/>
    </location>
</feature>
<dbReference type="RefSeq" id="WP_025317307.1">
    <property type="nucleotide sequence ID" value="NZ_CP002082.1"/>
</dbReference>
<evidence type="ECO:0000313" key="2">
    <source>
        <dbReference type="EMBL" id="AHI57956.1"/>
    </source>
</evidence>
<dbReference type="AlphaFoldDB" id="W0GL94"/>
<dbReference type="EMBL" id="CP006720">
    <property type="protein sequence ID" value="AHI57956.1"/>
    <property type="molecule type" value="Genomic_DNA"/>
</dbReference>